<keyword evidence="8" id="KW-0732">Signal</keyword>
<keyword evidence="4" id="KW-1015">Disulfide bond</keyword>
<dbReference type="PROSITE" id="PS50835">
    <property type="entry name" value="IG_LIKE"/>
    <property type="match status" value="3"/>
</dbReference>
<keyword evidence="7" id="KW-1133">Transmembrane helix</keyword>
<feature type="chain" id="PRO_5040921924" evidence="8">
    <location>
        <begin position="27"/>
        <end position="556"/>
    </location>
</feature>
<feature type="signal peptide" evidence="8">
    <location>
        <begin position="1"/>
        <end position="26"/>
    </location>
</feature>
<keyword evidence="11" id="KW-0675">Receptor</keyword>
<dbReference type="PANTHER" id="PTHR11890">
    <property type="entry name" value="INTERLEUKIN-1 RECEPTOR FAMILY MEMBER"/>
    <property type="match status" value="1"/>
</dbReference>
<dbReference type="InterPro" id="IPR035897">
    <property type="entry name" value="Toll_tir_struct_dom_sf"/>
</dbReference>
<comment type="similarity">
    <text evidence="1">Belongs to the interleukin-1 receptor family.</text>
</comment>
<dbReference type="PRINTS" id="PR01537">
    <property type="entry name" value="INTRLKN1R1F"/>
</dbReference>
<dbReference type="SMART" id="SM00255">
    <property type="entry name" value="TIR"/>
    <property type="match status" value="1"/>
</dbReference>
<comment type="caution">
    <text evidence="11">The sequence shown here is derived from an EMBL/GenBank/DDBJ whole genome shotgun (WGS) entry which is preliminary data.</text>
</comment>
<dbReference type="InterPro" id="IPR036179">
    <property type="entry name" value="Ig-like_dom_sf"/>
</dbReference>
<evidence type="ECO:0000256" key="8">
    <source>
        <dbReference type="SAM" id="SignalP"/>
    </source>
</evidence>
<dbReference type="PANTHER" id="PTHR11890:SF26">
    <property type="entry name" value="INTERLEUKIN-1 RECEPTOR TYPE 1"/>
    <property type="match status" value="1"/>
</dbReference>
<feature type="domain" description="Ig-like" evidence="10">
    <location>
        <begin position="121"/>
        <end position="198"/>
    </location>
</feature>
<dbReference type="InterPro" id="IPR007110">
    <property type="entry name" value="Ig-like_dom"/>
</dbReference>
<keyword evidence="12" id="KW-1185">Reference proteome</keyword>
<accession>A0A9W7WV47</accession>
<gene>
    <name evidence="11" type="ORF">IRJ41_014114</name>
</gene>
<keyword evidence="6" id="KW-0393">Immunoglobulin domain</keyword>
<dbReference type="OrthoDB" id="9940746at2759"/>
<dbReference type="InterPro" id="IPR000157">
    <property type="entry name" value="TIR_dom"/>
</dbReference>
<feature type="domain" description="Ig-like" evidence="10">
    <location>
        <begin position="7"/>
        <end position="114"/>
    </location>
</feature>
<dbReference type="AlphaFoldDB" id="A0A9W7WV47"/>
<dbReference type="InterPro" id="IPR003599">
    <property type="entry name" value="Ig_sub"/>
</dbReference>
<evidence type="ECO:0000256" key="1">
    <source>
        <dbReference type="ARBA" id="ARBA00009752"/>
    </source>
</evidence>
<keyword evidence="2" id="KW-0378">Hydrolase</keyword>
<dbReference type="SMART" id="SM00409">
    <property type="entry name" value="IG"/>
    <property type="match status" value="3"/>
</dbReference>
<protein>
    <submittedName>
        <fullName evidence="11">Interleukin-1 receptor I</fullName>
    </submittedName>
</protein>
<dbReference type="Pfam" id="PF01582">
    <property type="entry name" value="TIR"/>
    <property type="match status" value="1"/>
</dbReference>
<organism evidence="11 12">
    <name type="scientific">Triplophysa rosa</name>
    <name type="common">Cave loach</name>
    <dbReference type="NCBI Taxonomy" id="992332"/>
    <lineage>
        <taxon>Eukaryota</taxon>
        <taxon>Metazoa</taxon>
        <taxon>Chordata</taxon>
        <taxon>Craniata</taxon>
        <taxon>Vertebrata</taxon>
        <taxon>Euteleostomi</taxon>
        <taxon>Actinopterygii</taxon>
        <taxon>Neopterygii</taxon>
        <taxon>Teleostei</taxon>
        <taxon>Ostariophysi</taxon>
        <taxon>Cypriniformes</taxon>
        <taxon>Nemacheilidae</taxon>
        <taxon>Triplophysa</taxon>
    </lineage>
</organism>
<keyword evidence="3" id="KW-0520">NAD</keyword>
<dbReference type="GO" id="GO:0007165">
    <property type="term" value="P:signal transduction"/>
    <property type="evidence" value="ECO:0007669"/>
    <property type="project" value="InterPro"/>
</dbReference>
<evidence type="ECO:0000256" key="5">
    <source>
        <dbReference type="ARBA" id="ARBA00023180"/>
    </source>
</evidence>
<dbReference type="PROSITE" id="PS50104">
    <property type="entry name" value="TIR"/>
    <property type="match status" value="1"/>
</dbReference>
<evidence type="ECO:0000313" key="11">
    <source>
        <dbReference type="EMBL" id="KAI7808788.1"/>
    </source>
</evidence>
<evidence type="ECO:0000259" key="10">
    <source>
        <dbReference type="PROSITE" id="PS50835"/>
    </source>
</evidence>
<feature type="domain" description="TIR" evidence="9">
    <location>
        <begin position="364"/>
        <end position="539"/>
    </location>
</feature>
<dbReference type="SUPFAM" id="SSF48726">
    <property type="entry name" value="Immunoglobulin"/>
    <property type="match status" value="3"/>
</dbReference>
<evidence type="ECO:0000256" key="6">
    <source>
        <dbReference type="ARBA" id="ARBA00023319"/>
    </source>
</evidence>
<reference evidence="11" key="1">
    <citation type="submission" date="2021-02" db="EMBL/GenBank/DDBJ databases">
        <title>Comparative genomics reveals that relaxation of natural selection precedes convergent phenotypic evolution of cavefish.</title>
        <authorList>
            <person name="Peng Z."/>
        </authorList>
    </citation>
    <scope>NUCLEOTIDE SEQUENCE</scope>
    <source>
        <tissue evidence="11">Muscle</tissue>
    </source>
</reference>
<evidence type="ECO:0000259" key="9">
    <source>
        <dbReference type="PROSITE" id="PS50104"/>
    </source>
</evidence>
<dbReference type="SUPFAM" id="SSF52200">
    <property type="entry name" value="Toll/Interleukin receptor TIR domain"/>
    <property type="match status" value="2"/>
</dbReference>
<dbReference type="InterPro" id="IPR013783">
    <property type="entry name" value="Ig-like_fold"/>
</dbReference>
<evidence type="ECO:0000313" key="12">
    <source>
        <dbReference type="Proteomes" id="UP001059041"/>
    </source>
</evidence>
<evidence type="ECO:0000256" key="7">
    <source>
        <dbReference type="SAM" id="Phobius"/>
    </source>
</evidence>
<dbReference type="Gene3D" id="2.60.40.10">
    <property type="entry name" value="Immunoglobulins"/>
    <property type="match status" value="3"/>
</dbReference>
<feature type="transmembrane region" description="Helical" evidence="7">
    <location>
        <begin position="317"/>
        <end position="342"/>
    </location>
</feature>
<dbReference type="GO" id="GO:0016787">
    <property type="term" value="F:hydrolase activity"/>
    <property type="evidence" value="ECO:0007669"/>
    <property type="project" value="UniProtKB-KW"/>
</dbReference>
<feature type="domain" description="Ig-like" evidence="10">
    <location>
        <begin position="213"/>
        <end position="309"/>
    </location>
</feature>
<dbReference type="InterPro" id="IPR015621">
    <property type="entry name" value="IL-1_rcpt_fam"/>
</dbReference>
<proteinExistence type="inferred from homology"/>
<dbReference type="EMBL" id="JAFHDT010000006">
    <property type="protein sequence ID" value="KAI7808788.1"/>
    <property type="molecule type" value="Genomic_DNA"/>
</dbReference>
<evidence type="ECO:0000256" key="3">
    <source>
        <dbReference type="ARBA" id="ARBA00023027"/>
    </source>
</evidence>
<dbReference type="Gene3D" id="3.40.50.10140">
    <property type="entry name" value="Toll/interleukin-1 receptor homology (TIR) domain"/>
    <property type="match status" value="1"/>
</dbReference>
<sequence>MLLKRKPTSFDFQWILISLLLGGVEMQVKPLRTYYLTVGLAFKLQCNRIQIQNQNQNVSVTWSHNLDQKLENISGITVRGDALWFLPAQPFHRGNYSCLSRQGKESWVTVFNISVENASCPRMNRENAAQSTGELTCVLGHVFQLDPQAHVTWLKNCNPLNGTDSKVLPMKRSPRDEGLYTCFVNFTFEGQNYSAAQTTKIYIVPTDFVVTQPKVIFPQQDKLKVTLGKSYDLKCKALVGKNGKEETFLNWLRQVPGSSGIFPHTSEPFFEGDYMLSTLHLSEITAEDFDANFTCVIEHPAGTDFGTVTLIPDNERYFWIIVGLISASAGLLILAAVGFSLFKVDLVLAYRGLCSPVTTHTDGKSYDAYISYLHGDELGLSSTMTFALQSLPAALEELYGYKLFISGRDELPGEAVHDAVADRMNRSRRLIIVLTSRSFESRSATQNHTEPLLSHSDPSVTPVPSAAGIWGTYEQRVGLYDALVKEGLKVILVQVEDGVDENSLPESLQYISRTKGILRWRAAADGANRKFWKHLRYQMPPAQRRKSAQMTELRDV</sequence>
<name>A0A9W7WV47_TRIRA</name>
<keyword evidence="7" id="KW-0812">Transmembrane</keyword>
<dbReference type="Proteomes" id="UP001059041">
    <property type="component" value="Linkage Group LG6"/>
</dbReference>
<keyword evidence="7" id="KW-0472">Membrane</keyword>
<evidence type="ECO:0000256" key="4">
    <source>
        <dbReference type="ARBA" id="ARBA00023157"/>
    </source>
</evidence>
<evidence type="ECO:0000256" key="2">
    <source>
        <dbReference type="ARBA" id="ARBA00022801"/>
    </source>
</evidence>
<keyword evidence="5" id="KW-0325">Glycoprotein</keyword>